<dbReference type="PROSITE" id="PS50250">
    <property type="entry name" value="PCI"/>
    <property type="match status" value="1"/>
</dbReference>
<comment type="subunit">
    <text evidence="5">Component of the eukaryotic translation initiation factor 3 (eIF-3) complex.</text>
</comment>
<dbReference type="PANTHER" id="PTHR15350">
    <property type="entry name" value="COP9 SIGNALOSOME COMPLEX SUBUNIT 7/DENDRITIC CELL PROTEIN GA17"/>
    <property type="match status" value="1"/>
</dbReference>
<reference evidence="7" key="1">
    <citation type="submission" date="2019-03" db="EMBL/GenBank/DDBJ databases">
        <title>Long read genome sequence of the mycoparasitic Pythium oligandrum ATCC 38472 isolated from sugarbeet rhizosphere.</title>
        <authorList>
            <person name="Gaulin E."/>
        </authorList>
    </citation>
    <scope>NUCLEOTIDE SEQUENCE</scope>
    <source>
        <strain evidence="7">ATCC 38472_TT</strain>
    </source>
</reference>
<dbReference type="GO" id="GO:0071541">
    <property type="term" value="C:eukaryotic translation initiation factor 3 complex, eIF3m"/>
    <property type="evidence" value="ECO:0007669"/>
    <property type="project" value="UniProtKB-UniRule"/>
</dbReference>
<dbReference type="InterPro" id="IPR027528">
    <property type="entry name" value="eIF3m"/>
</dbReference>
<dbReference type="Proteomes" id="UP000794436">
    <property type="component" value="Unassembled WGS sequence"/>
</dbReference>
<accession>A0A8K1CLZ8</accession>
<dbReference type="SUPFAM" id="SSF46785">
    <property type="entry name" value="Winged helix' DNA-binding domain"/>
    <property type="match status" value="1"/>
</dbReference>
<evidence type="ECO:0000256" key="4">
    <source>
        <dbReference type="ARBA" id="ARBA00022917"/>
    </source>
</evidence>
<dbReference type="GO" id="GO:0001732">
    <property type="term" value="P:formation of cytoplasmic translation initiation complex"/>
    <property type="evidence" value="ECO:0007669"/>
    <property type="project" value="UniProtKB-UniRule"/>
</dbReference>
<evidence type="ECO:0000256" key="2">
    <source>
        <dbReference type="ARBA" id="ARBA00022490"/>
    </source>
</evidence>
<gene>
    <name evidence="7" type="ORF">Poli38472_011658</name>
</gene>
<keyword evidence="3 5" id="KW-0396">Initiation factor</keyword>
<dbReference type="InterPro" id="IPR045237">
    <property type="entry name" value="COPS7/eIF3m"/>
</dbReference>
<evidence type="ECO:0000256" key="1">
    <source>
        <dbReference type="ARBA" id="ARBA00008482"/>
    </source>
</evidence>
<evidence type="ECO:0000313" key="7">
    <source>
        <dbReference type="EMBL" id="TMW64778.1"/>
    </source>
</evidence>
<dbReference type="OrthoDB" id="10267031at2759"/>
<evidence type="ECO:0000259" key="6">
    <source>
        <dbReference type="PROSITE" id="PS50250"/>
    </source>
</evidence>
<evidence type="ECO:0000256" key="3">
    <source>
        <dbReference type="ARBA" id="ARBA00022540"/>
    </source>
</evidence>
<evidence type="ECO:0000313" key="8">
    <source>
        <dbReference type="Proteomes" id="UP000794436"/>
    </source>
</evidence>
<keyword evidence="4 5" id="KW-0648">Protein biosynthesis</keyword>
<organism evidence="7 8">
    <name type="scientific">Pythium oligandrum</name>
    <name type="common">Mycoparasitic fungus</name>
    <dbReference type="NCBI Taxonomy" id="41045"/>
    <lineage>
        <taxon>Eukaryota</taxon>
        <taxon>Sar</taxon>
        <taxon>Stramenopiles</taxon>
        <taxon>Oomycota</taxon>
        <taxon>Peronosporomycetes</taxon>
        <taxon>Pythiales</taxon>
        <taxon>Pythiaceae</taxon>
        <taxon>Pythium</taxon>
    </lineage>
</organism>
<dbReference type="GO" id="GO:0003743">
    <property type="term" value="F:translation initiation factor activity"/>
    <property type="evidence" value="ECO:0007669"/>
    <property type="project" value="UniProtKB-UniRule"/>
</dbReference>
<dbReference type="GO" id="GO:0033290">
    <property type="term" value="C:eukaryotic 48S preinitiation complex"/>
    <property type="evidence" value="ECO:0007669"/>
    <property type="project" value="UniProtKB-UniRule"/>
</dbReference>
<proteinExistence type="inferred from homology"/>
<dbReference type="EMBL" id="SPLM01000039">
    <property type="protein sequence ID" value="TMW64778.1"/>
    <property type="molecule type" value="Genomic_DNA"/>
</dbReference>
<sequence>MGVSAATTATDLVAYVNKLLAQSVDLTQEIKKGEWPAVVAAVAAKTDALLALEVETDVEGTFNMLFDVIRQLPADSVATEAKKVLAVVTSKTDDKAVLRLRIASNLFNKTAGFPELRFDTLLAVITYASSIKHLDLVSGYFDDVENLFDATKLTADKRRKLYLTIADVLAAEDEKSVKVLLFLEKYLNTLAVEDAAAGKDIAVRAVKLVAKNPVASFLARVDLITNPAVSALKGDKSVELLQILSSKTLKEFAEFKKAAGDAFFTEIGADAAELESTMRLFTLCSLPTGFDEIPFEKIAGALSIDDEDVEKWVVKAITANLINAKVDQLRRTVVITRSLQRSFGEAQWNEIHAKLQVYKKNVGALLDVVRNARQAHQK</sequence>
<dbReference type="Pfam" id="PF01399">
    <property type="entry name" value="PCI"/>
    <property type="match status" value="1"/>
</dbReference>
<dbReference type="GO" id="GO:0016282">
    <property type="term" value="C:eukaryotic 43S preinitiation complex"/>
    <property type="evidence" value="ECO:0007669"/>
    <property type="project" value="UniProtKB-UniRule"/>
</dbReference>
<comment type="caution">
    <text evidence="7">The sequence shown here is derived from an EMBL/GenBank/DDBJ whole genome shotgun (WGS) entry which is preliminary data.</text>
</comment>
<name>A0A8K1CLZ8_PYTOL</name>
<keyword evidence="2 5" id="KW-0963">Cytoplasm</keyword>
<evidence type="ECO:0000256" key="5">
    <source>
        <dbReference type="HAMAP-Rule" id="MF_03012"/>
    </source>
</evidence>
<keyword evidence="8" id="KW-1185">Reference proteome</keyword>
<dbReference type="PANTHER" id="PTHR15350:SF2">
    <property type="entry name" value="EUKARYOTIC TRANSLATION INITIATION FACTOR 3 SUBUNIT M"/>
    <property type="match status" value="1"/>
</dbReference>
<dbReference type="InterPro" id="IPR000717">
    <property type="entry name" value="PCI_dom"/>
</dbReference>
<comment type="subcellular location">
    <subcellularLocation>
        <location evidence="5">Cytoplasm</location>
    </subcellularLocation>
</comment>
<feature type="domain" description="PCI" evidence="6">
    <location>
        <begin position="178"/>
        <end position="340"/>
    </location>
</feature>
<protein>
    <recommendedName>
        <fullName evidence="5">Eukaryotic translation initiation factor 3 subunit M</fullName>
        <shortName evidence="5">eIF3m</shortName>
    </recommendedName>
</protein>
<dbReference type="AlphaFoldDB" id="A0A8K1CLZ8"/>
<comment type="function">
    <text evidence="5">Component of the eukaryotic translation initiation factor 3 (eIF-3) complex, which is involved in protein synthesis of a specialized repertoire of mRNAs and, together with other initiation factors, stimulates binding of mRNA and methionyl-tRNAi to the 40S ribosome. The eIF-3 complex specifically targets and initiates translation of a subset of mRNAs involved in cell proliferation.</text>
</comment>
<dbReference type="HAMAP" id="MF_03012">
    <property type="entry name" value="eIF3m"/>
    <property type="match status" value="1"/>
</dbReference>
<comment type="similarity">
    <text evidence="5">Belongs to the eIF-3 subunit M family.</text>
</comment>
<dbReference type="InterPro" id="IPR036390">
    <property type="entry name" value="WH_DNA-bd_sf"/>
</dbReference>
<comment type="similarity">
    <text evidence="1">Belongs to the CSN7/EIF3M family. CSN7 subfamily.</text>
</comment>
<dbReference type="SMART" id="SM00088">
    <property type="entry name" value="PINT"/>
    <property type="match status" value="1"/>
</dbReference>